<gene>
    <name evidence="2" type="ORF">HNAJ_LOCUS12269</name>
</gene>
<dbReference type="AlphaFoldDB" id="A0A0R3TWP6"/>
<dbReference type="EMBL" id="UZAE01014159">
    <property type="protein sequence ID" value="VDO12625.1"/>
    <property type="molecule type" value="Genomic_DNA"/>
</dbReference>
<organism evidence="4">
    <name type="scientific">Rodentolepis nana</name>
    <name type="common">Dwarf tapeworm</name>
    <name type="synonym">Hymenolepis nana</name>
    <dbReference type="NCBI Taxonomy" id="102285"/>
    <lineage>
        <taxon>Eukaryota</taxon>
        <taxon>Metazoa</taxon>
        <taxon>Spiralia</taxon>
        <taxon>Lophotrochozoa</taxon>
        <taxon>Platyhelminthes</taxon>
        <taxon>Cestoda</taxon>
        <taxon>Eucestoda</taxon>
        <taxon>Cyclophyllidea</taxon>
        <taxon>Hymenolepididae</taxon>
        <taxon>Rodentolepis</taxon>
    </lineage>
</organism>
<accession>A0A0R3TWP6</accession>
<dbReference type="Proteomes" id="UP000278807">
    <property type="component" value="Unassembled WGS sequence"/>
</dbReference>
<reference evidence="2 3" key="2">
    <citation type="submission" date="2018-11" db="EMBL/GenBank/DDBJ databases">
        <authorList>
            <consortium name="Pathogen Informatics"/>
        </authorList>
    </citation>
    <scope>NUCLEOTIDE SEQUENCE [LARGE SCALE GENOMIC DNA]</scope>
</reference>
<keyword evidence="3" id="KW-1185">Reference proteome</keyword>
<feature type="compositionally biased region" description="Low complexity" evidence="1">
    <location>
        <begin position="204"/>
        <end position="219"/>
    </location>
</feature>
<sequence length="417" mass="47067">MSKRIQKILARYEKEKEELNQEPSNTQKRDHPKEMLQFRQNFEKELGKCNISQRKKMFICLKGDQKLRVFAYPSKYAIIEKNAPLETMTISKEKASDFRQTSQVALVTVGPKGTQKFMCSKEGYMDVANYFICSPCPMGIRMQQIASWYTVRTVNRTTKDTPQEEGCAKEYQRKDIFGDISDVSSSDETVKSLPKKKKKKQEKSALLESSSTSSSKSSSSSFTISKIINQCLDTIYGDAPIEVSSDESDKPKEKLYARKRKPSPIDFFTLRKRVRKSSEKTTDSSKRPSLMPLCSITNIKKENESIEGASTSKVACLEGSKRKSLTPICSNEGNKMKVSKSTEKALPPSETKGFRPSIKLKPITTKSNALERCLASFMTPICPDEENPNKKEKSNEDSNTTPSPKRDSPGDPLKEQN</sequence>
<feature type="compositionally biased region" description="Basic and acidic residues" evidence="1">
    <location>
        <begin position="404"/>
        <end position="417"/>
    </location>
</feature>
<evidence type="ECO:0000256" key="1">
    <source>
        <dbReference type="SAM" id="MobiDB-lite"/>
    </source>
</evidence>
<evidence type="ECO:0000313" key="3">
    <source>
        <dbReference type="Proteomes" id="UP000278807"/>
    </source>
</evidence>
<protein>
    <submittedName>
        <fullName evidence="2 4">Uncharacterized protein</fullName>
    </submittedName>
</protein>
<feature type="region of interest" description="Disordered" evidence="1">
    <location>
        <begin position="331"/>
        <end position="356"/>
    </location>
</feature>
<feature type="region of interest" description="Disordered" evidence="1">
    <location>
        <begin position="379"/>
        <end position="417"/>
    </location>
</feature>
<evidence type="ECO:0000313" key="2">
    <source>
        <dbReference type="EMBL" id="VDO12625.1"/>
    </source>
</evidence>
<dbReference type="WBParaSite" id="HNAJ_0001228201-mRNA-1">
    <property type="protein sequence ID" value="HNAJ_0001228201-mRNA-1"/>
    <property type="gene ID" value="HNAJ_0001228201"/>
</dbReference>
<proteinExistence type="predicted"/>
<reference evidence="4" key="1">
    <citation type="submission" date="2017-02" db="UniProtKB">
        <authorList>
            <consortium name="WormBaseParasite"/>
        </authorList>
    </citation>
    <scope>IDENTIFICATION</scope>
</reference>
<evidence type="ECO:0000313" key="4">
    <source>
        <dbReference type="WBParaSite" id="HNAJ_0001228201-mRNA-1"/>
    </source>
</evidence>
<feature type="compositionally biased region" description="Basic and acidic residues" evidence="1">
    <location>
        <begin position="387"/>
        <end position="396"/>
    </location>
</feature>
<feature type="region of interest" description="Disordered" evidence="1">
    <location>
        <begin position="184"/>
        <end position="219"/>
    </location>
</feature>
<name>A0A0R3TWP6_RODNA</name>
<feature type="region of interest" description="Disordered" evidence="1">
    <location>
        <begin position="14"/>
        <end position="33"/>
    </location>
</feature>